<sequence>MIADDLGSWAAELRFDDLGEVWNVDLAPTVTTLTNVLVLLPRPEREIP</sequence>
<evidence type="ECO:0000313" key="1">
    <source>
        <dbReference type="EMBL" id="MBB5774366.1"/>
    </source>
</evidence>
<gene>
    <name evidence="1" type="ORF">HD596_001122</name>
</gene>
<dbReference type="Proteomes" id="UP000579153">
    <property type="component" value="Unassembled WGS sequence"/>
</dbReference>
<dbReference type="EMBL" id="JACHMB010000001">
    <property type="protein sequence ID" value="MBB5774366.1"/>
    <property type="molecule type" value="Genomic_DNA"/>
</dbReference>
<dbReference type="RefSeq" id="WP_185068226.1">
    <property type="nucleotide sequence ID" value="NZ_JACHMB010000001.1"/>
</dbReference>
<accession>A0A7W9FZF9</accession>
<evidence type="ECO:0000313" key="2">
    <source>
        <dbReference type="Proteomes" id="UP000579153"/>
    </source>
</evidence>
<protein>
    <submittedName>
        <fullName evidence="1">Uncharacterized protein</fullName>
    </submittedName>
</protein>
<keyword evidence="2" id="KW-1185">Reference proteome</keyword>
<dbReference type="AlphaFoldDB" id="A0A7W9FZF9"/>
<name>A0A7W9FZF9_9ACTN</name>
<comment type="caution">
    <text evidence="1">The sequence shown here is derived from an EMBL/GenBank/DDBJ whole genome shotgun (WGS) entry which is preliminary data.</text>
</comment>
<proteinExistence type="predicted"/>
<organism evidence="1 2">
    <name type="scientific">Nonomuraea jabiensis</name>
    <dbReference type="NCBI Taxonomy" id="882448"/>
    <lineage>
        <taxon>Bacteria</taxon>
        <taxon>Bacillati</taxon>
        <taxon>Actinomycetota</taxon>
        <taxon>Actinomycetes</taxon>
        <taxon>Streptosporangiales</taxon>
        <taxon>Streptosporangiaceae</taxon>
        <taxon>Nonomuraea</taxon>
    </lineage>
</organism>
<reference evidence="1 2" key="1">
    <citation type="submission" date="2020-08" db="EMBL/GenBank/DDBJ databases">
        <title>Sequencing the genomes of 1000 actinobacteria strains.</title>
        <authorList>
            <person name="Klenk H.-P."/>
        </authorList>
    </citation>
    <scope>NUCLEOTIDE SEQUENCE [LARGE SCALE GENOMIC DNA]</scope>
    <source>
        <strain evidence="1 2">DSM 45507</strain>
    </source>
</reference>